<keyword evidence="10" id="KW-1185">Reference proteome</keyword>
<dbReference type="PRINTS" id="PR00139">
    <property type="entry name" value="ASNGLNASE"/>
</dbReference>
<dbReference type="PANTHER" id="PTHR11707:SF28">
    <property type="entry name" value="60 KDA LYSOPHOSPHOLIPASE"/>
    <property type="match status" value="1"/>
</dbReference>
<sequence length="324" mass="34246">MILATGGTIAGSAESGTQAGYTSGRVAVDTMIAAVPGLPAIARIQGEQVANVGSQDMTFAIMIDLADRINTLLGDGVADGVVVTHGTDTMEETAYFLNLTVRSKKPVVLTGSMRPATAVSADGPLNLYNAVAVAADPDAAGRGTLVVMNDRIHGAHSLTKSNTTSVETFISPINGLIGTVNYGTTEYFRRPVRRHTCQSEFSLTGVTSLPRVDIIYACADMPADLVDGSVERGARGIVIAGDGNGNMNAATVERAARAAKKGILIVRSSRVPTGKVGRNVEIDDDHLRFIASDELNPAKARILLMLALLNKRSREEIQRLFYAY</sequence>
<dbReference type="InterPro" id="IPR006034">
    <property type="entry name" value="Asparaginase/glutaminase-like"/>
</dbReference>
<dbReference type="InterPro" id="IPR027473">
    <property type="entry name" value="L-asparaginase_C"/>
</dbReference>
<feature type="binding site" evidence="4">
    <location>
        <position position="54"/>
    </location>
    <ligand>
        <name>substrate</name>
    </ligand>
</feature>
<dbReference type="InterPro" id="IPR037152">
    <property type="entry name" value="L-asparaginase_N_sf"/>
</dbReference>
<accession>A0A5K7YR95</accession>
<dbReference type="SFLD" id="SFLDS00057">
    <property type="entry name" value="Glutaminase/Asparaginase"/>
    <property type="match status" value="1"/>
</dbReference>
<dbReference type="Pfam" id="PF00710">
    <property type="entry name" value="Asparaginase"/>
    <property type="match status" value="1"/>
</dbReference>
<evidence type="ECO:0000256" key="2">
    <source>
        <dbReference type="ARBA" id="ARBA00022801"/>
    </source>
</evidence>
<dbReference type="Gene3D" id="3.40.50.40">
    <property type="match status" value="1"/>
</dbReference>
<dbReference type="InterPro" id="IPR027475">
    <property type="entry name" value="Asparaginase/glutaminase_AS2"/>
</dbReference>
<gene>
    <name evidence="9" type="ORF">DSCA_27440</name>
</gene>
<dbReference type="FunFam" id="3.40.50.1170:FF:000001">
    <property type="entry name" value="L-asparaginase 2"/>
    <property type="match status" value="1"/>
</dbReference>
<evidence type="ECO:0000313" key="10">
    <source>
        <dbReference type="Proteomes" id="UP000427906"/>
    </source>
</evidence>
<dbReference type="AlphaFoldDB" id="A0A5K7YR95"/>
<comment type="similarity">
    <text evidence="1 6">Belongs to the asparaginase 1 family.</text>
</comment>
<dbReference type="Gene3D" id="3.40.50.1170">
    <property type="entry name" value="L-asparaginase, N-terminal domain"/>
    <property type="match status" value="1"/>
</dbReference>
<dbReference type="PROSITE" id="PS00917">
    <property type="entry name" value="ASN_GLN_ASE_2"/>
    <property type="match status" value="1"/>
</dbReference>
<evidence type="ECO:0000256" key="5">
    <source>
        <dbReference type="PROSITE-ProRule" id="PRU10100"/>
    </source>
</evidence>
<evidence type="ECO:0000259" key="8">
    <source>
        <dbReference type="Pfam" id="PF17763"/>
    </source>
</evidence>
<dbReference type="Pfam" id="PF17763">
    <property type="entry name" value="Asparaginase_C"/>
    <property type="match status" value="1"/>
</dbReference>
<dbReference type="InterPro" id="IPR027474">
    <property type="entry name" value="L-asparaginase_N"/>
</dbReference>
<dbReference type="CDD" id="cd08964">
    <property type="entry name" value="L-asparaginase_II"/>
    <property type="match status" value="1"/>
</dbReference>
<feature type="active site" evidence="5">
    <location>
        <position position="87"/>
    </location>
</feature>
<dbReference type="SUPFAM" id="SSF53774">
    <property type="entry name" value="Glutaminase/Asparaginase"/>
    <property type="match status" value="1"/>
</dbReference>
<dbReference type="Proteomes" id="UP000427906">
    <property type="component" value="Chromosome"/>
</dbReference>
<dbReference type="InterPro" id="IPR040919">
    <property type="entry name" value="Asparaginase_C"/>
</dbReference>
<dbReference type="PIRSF" id="PIRSF001220">
    <property type="entry name" value="L-ASNase_gatD"/>
    <property type="match status" value="1"/>
</dbReference>
<dbReference type="InterPro" id="IPR004550">
    <property type="entry name" value="AsnASE_II"/>
</dbReference>
<evidence type="ECO:0000256" key="4">
    <source>
        <dbReference type="PIRSR" id="PIRSR001220-2"/>
    </source>
</evidence>
<feature type="domain" description="Asparaginase/glutaminase C-terminal" evidence="8">
    <location>
        <begin position="211"/>
        <end position="321"/>
    </location>
</feature>
<feature type="binding site" evidence="4">
    <location>
        <begin position="87"/>
        <end position="88"/>
    </location>
    <ligand>
        <name>substrate</name>
    </ligand>
</feature>
<proteinExistence type="inferred from homology"/>
<evidence type="ECO:0000313" key="9">
    <source>
        <dbReference type="EMBL" id="BBO68814.1"/>
    </source>
</evidence>
<dbReference type="PIRSF" id="PIRSF500176">
    <property type="entry name" value="L_ASNase"/>
    <property type="match status" value="1"/>
</dbReference>
<evidence type="ECO:0000256" key="6">
    <source>
        <dbReference type="RuleBase" id="RU004456"/>
    </source>
</evidence>
<feature type="domain" description="L-asparaginase N-terminal" evidence="7">
    <location>
        <begin position="1"/>
        <end position="192"/>
    </location>
</feature>
<dbReference type="SMART" id="SM00870">
    <property type="entry name" value="Asparaginase"/>
    <property type="match status" value="1"/>
</dbReference>
<dbReference type="GO" id="GO:0006528">
    <property type="term" value="P:asparagine metabolic process"/>
    <property type="evidence" value="ECO:0007669"/>
    <property type="project" value="InterPro"/>
</dbReference>
<organism evidence="9 10">
    <name type="scientific">Desulfosarcina alkanivorans</name>
    <dbReference type="NCBI Taxonomy" id="571177"/>
    <lineage>
        <taxon>Bacteria</taxon>
        <taxon>Pseudomonadati</taxon>
        <taxon>Thermodesulfobacteriota</taxon>
        <taxon>Desulfobacteria</taxon>
        <taxon>Desulfobacterales</taxon>
        <taxon>Desulfosarcinaceae</taxon>
        <taxon>Desulfosarcina</taxon>
    </lineage>
</organism>
<evidence type="ECO:0000259" key="7">
    <source>
        <dbReference type="Pfam" id="PF00710"/>
    </source>
</evidence>
<dbReference type="KEGG" id="dalk:DSCA_27440"/>
<protein>
    <submittedName>
        <fullName evidence="9">L-asparaginase 2</fullName>
    </submittedName>
</protein>
<evidence type="ECO:0000256" key="1">
    <source>
        <dbReference type="ARBA" id="ARBA00010518"/>
    </source>
</evidence>
<dbReference type="InterPro" id="IPR036152">
    <property type="entry name" value="Asp/glu_Ase-like_sf"/>
</dbReference>
<reference evidence="9 10" key="1">
    <citation type="submission" date="2019-11" db="EMBL/GenBank/DDBJ databases">
        <title>Comparative genomics of hydrocarbon-degrading Desulfosarcina strains.</title>
        <authorList>
            <person name="Watanabe M."/>
            <person name="Kojima H."/>
            <person name="Fukui M."/>
        </authorList>
    </citation>
    <scope>NUCLEOTIDE SEQUENCE [LARGE SCALE GENOMIC DNA]</scope>
    <source>
        <strain evidence="9 10">PL12</strain>
    </source>
</reference>
<dbReference type="NCBIfam" id="TIGR00520">
    <property type="entry name" value="asnASE_II"/>
    <property type="match status" value="1"/>
</dbReference>
<evidence type="ECO:0000256" key="3">
    <source>
        <dbReference type="PIRSR" id="PIRSR001220-1"/>
    </source>
</evidence>
<dbReference type="EMBL" id="AP021874">
    <property type="protein sequence ID" value="BBO68814.1"/>
    <property type="molecule type" value="Genomic_DNA"/>
</dbReference>
<dbReference type="PANTHER" id="PTHR11707">
    <property type="entry name" value="L-ASPARAGINASE"/>
    <property type="match status" value="1"/>
</dbReference>
<feature type="active site" description="O-isoaspartyl threonine intermediate" evidence="3">
    <location>
        <position position="8"/>
    </location>
</feature>
<dbReference type="GO" id="GO:0004067">
    <property type="term" value="F:asparaginase activity"/>
    <property type="evidence" value="ECO:0007669"/>
    <property type="project" value="UniProtKB-UniRule"/>
</dbReference>
<dbReference type="PROSITE" id="PS51732">
    <property type="entry name" value="ASN_GLN_ASE_3"/>
    <property type="match status" value="1"/>
</dbReference>
<name>A0A5K7YR95_9BACT</name>
<keyword evidence="2" id="KW-0378">Hydrolase</keyword>